<keyword evidence="14" id="KW-0753">Steroid metabolism</keyword>
<dbReference type="InterPro" id="IPR053958">
    <property type="entry name" value="HMGCR/SNAP/NPC1-like_SSD"/>
</dbReference>
<dbReference type="Proteomes" id="UP000887540">
    <property type="component" value="Unplaced"/>
</dbReference>
<comment type="subcellular location">
    <subcellularLocation>
        <location evidence="1">Endomembrane system</location>
        <topology evidence="1">Multi-pass membrane protein</topology>
    </subcellularLocation>
</comment>
<feature type="transmembrane region" description="Helical" evidence="16">
    <location>
        <begin position="1108"/>
        <end position="1131"/>
    </location>
</feature>
<evidence type="ECO:0000256" key="17">
    <source>
        <dbReference type="SAM" id="SignalP"/>
    </source>
</evidence>
<reference evidence="20" key="1">
    <citation type="submission" date="2022-11" db="UniProtKB">
        <authorList>
            <consortium name="WormBaseParasite"/>
        </authorList>
    </citation>
    <scope>IDENTIFICATION</scope>
</reference>
<dbReference type="NCBIfam" id="TIGR00917">
    <property type="entry name" value="2A060601"/>
    <property type="match status" value="1"/>
</dbReference>
<feature type="domain" description="SSD" evidence="18">
    <location>
        <begin position="640"/>
        <end position="809"/>
    </location>
</feature>
<keyword evidence="5 16" id="KW-0812">Transmembrane</keyword>
<feature type="transmembrane region" description="Helical" evidence="16">
    <location>
        <begin position="1138"/>
        <end position="1159"/>
    </location>
</feature>
<sequence>MSEMSAFPRIGQNIHLVLAFLLILLVSADSQQTRCVMRGICGKDGSLRQNCEYNGPPEVLTDSKIQKYQKLCPRLFEDRNNAVCCDEEQFEILKQQISLVEPILGKCSSCFSNFRNLWCQFACMPRQSSHVHVVNTATENAVFNNTPYITRVEYFLTPSFAYGLFDSCKNVQTTNGDFAMSMLCGTSAEDCTAEKLYKNLGTYNRNIGVPFTIDVIITKDEQIRNDSIISPLDAKAYPCNSSSDISSSACSCQDCPSACSSIEPFPSIGKLPFDWKDAVSCERIPGTCKIASMDCTVAMSLLAFGCICVTVMVIAVLHYALRKSTDEDELTHFKPTAITFKSPEKESDRLHIEEWLIIICSNYGQFVAKRPGFVFFTGLFFALFCSCGLFVIRLTTDPVELWSSPGSEARKQKAFFEENFMPFYRIEQFIVYPKNQAIFLRENVSVLMETGYYGPIYRKEFLDEAFRLQNEVLKLTTTLNGKNVSLQEICFKPLEPDNNNCAVMSIFNYFQNDISKLDITMEDDYMVDRDYLDHLMQCVKSPFVMSTKIQQSCLADFGGVVHPYVVLGDFNYTNNYESARGIVITILVTNHLDDKEKEKALAWETEYIKFLKAIQHPNYTISFMAERSIEDEIARESKSDAFTVVISYMFMFIYVAFALGQYQVSDNQLCTLFVNSKFMLGIAGILVCALSVTSSIGLFAFYGIPATLIILEVQPFLVLAVGIDNIFIFVQAYQRRGDEVSQPLEHRMASICGEVIPSMLLSSLSECVCFFLGAMSSMPAVRVFSLYAGLAIFFNFILQITCFVALFIADIKRQEAGRLEFCCCAQLPVESVHAESYMYSLFNKYYAPFLLRKPVRFAVILMFLTWFTTSVWVVNKIELGLDQKMAVPEDSYVLSHFKNMDRFLSVGPPLYFVLKGPFDYSDRNLQNLICSVGGCSKNSLGSQVAHAARWQDRSYIAQPAMNWLDAYIDWLRPYGNPQCSILVKNASCSSCEIPYIEHRPRSDLFYDHIPDFLIDNPSIDCINGGHAAYGSALKKASESTRVTSSYFMTYHTVLKTSEDFINAMESAKFLSKNISCTINLRLAELGYSPIEVFPYSPYYVFYEQYDSIVWASIIQLMLSVGAIFVVTTVLLGLDPWSAALIVVTIASILINLIGLMYWWSIDFNAISVVNLVMSVGISVEFCSHIVRAFALSLQRSRLERAREALSNIGCSVLSGITLTKFGGIIVLAFAHSQIFKVFYFRMFFGIVVIGATHGLIFLPVLLTFLGPPVNKRRLRIVLDEDSCYKTPSLKPCFTPTKDMSVMQKLVYS</sequence>
<evidence type="ECO:0000256" key="6">
    <source>
        <dbReference type="ARBA" id="ARBA00022729"/>
    </source>
</evidence>
<evidence type="ECO:0000256" key="14">
    <source>
        <dbReference type="ARBA" id="ARBA00023221"/>
    </source>
</evidence>
<evidence type="ECO:0000256" key="16">
    <source>
        <dbReference type="SAM" id="Phobius"/>
    </source>
</evidence>
<keyword evidence="19" id="KW-1185">Reference proteome</keyword>
<keyword evidence="13" id="KW-0325">Glycoprotein</keyword>
<keyword evidence="12" id="KW-1207">Sterol metabolism</keyword>
<dbReference type="GO" id="GO:0008203">
    <property type="term" value="P:cholesterol metabolic process"/>
    <property type="evidence" value="ECO:0007669"/>
    <property type="project" value="UniProtKB-KW"/>
</dbReference>
<dbReference type="GO" id="GO:0005886">
    <property type="term" value="C:plasma membrane"/>
    <property type="evidence" value="ECO:0007669"/>
    <property type="project" value="TreeGrafter"/>
</dbReference>
<keyword evidence="11" id="KW-1015">Disulfide bond</keyword>
<dbReference type="PANTHER" id="PTHR45727">
    <property type="entry name" value="NPC INTRACELLULAR CHOLESTEROL TRANSPORTER 1"/>
    <property type="match status" value="1"/>
</dbReference>
<evidence type="ECO:0000256" key="9">
    <source>
        <dbReference type="ARBA" id="ARBA00023098"/>
    </source>
</evidence>
<keyword evidence="10 16" id="KW-0472">Membrane</keyword>
<keyword evidence="9" id="KW-0443">Lipid metabolism</keyword>
<dbReference type="InterPro" id="IPR004765">
    <property type="entry name" value="NPC1-like"/>
</dbReference>
<keyword evidence="7 16" id="KW-1133">Transmembrane helix</keyword>
<feature type="signal peptide" evidence="17">
    <location>
        <begin position="1"/>
        <end position="30"/>
    </location>
</feature>
<evidence type="ECO:0000256" key="13">
    <source>
        <dbReference type="ARBA" id="ARBA00023180"/>
    </source>
</evidence>
<evidence type="ECO:0000256" key="4">
    <source>
        <dbReference type="ARBA" id="ARBA00022548"/>
    </source>
</evidence>
<evidence type="ECO:0000259" key="18">
    <source>
        <dbReference type="PROSITE" id="PS50156"/>
    </source>
</evidence>
<dbReference type="GO" id="GO:0012505">
    <property type="term" value="C:endomembrane system"/>
    <property type="evidence" value="ECO:0007669"/>
    <property type="project" value="UniProtKB-SubCell"/>
</dbReference>
<dbReference type="GO" id="GO:0042632">
    <property type="term" value="P:cholesterol homeostasis"/>
    <property type="evidence" value="ECO:0007669"/>
    <property type="project" value="TreeGrafter"/>
</dbReference>
<dbReference type="SUPFAM" id="SSF82866">
    <property type="entry name" value="Multidrug efflux transporter AcrB transmembrane domain"/>
    <property type="match status" value="2"/>
</dbReference>
<dbReference type="InterPro" id="IPR053956">
    <property type="entry name" value="NPC1_MLD"/>
</dbReference>
<dbReference type="Pfam" id="PF12349">
    <property type="entry name" value="Sterol-sensing"/>
    <property type="match status" value="1"/>
</dbReference>
<dbReference type="Gene3D" id="1.20.1640.10">
    <property type="entry name" value="Multidrug efflux transporter AcrB transmembrane domain"/>
    <property type="match status" value="2"/>
</dbReference>
<organism evidence="19 20">
    <name type="scientific">Acrobeloides nanus</name>
    <dbReference type="NCBI Taxonomy" id="290746"/>
    <lineage>
        <taxon>Eukaryota</taxon>
        <taxon>Metazoa</taxon>
        <taxon>Ecdysozoa</taxon>
        <taxon>Nematoda</taxon>
        <taxon>Chromadorea</taxon>
        <taxon>Rhabditida</taxon>
        <taxon>Tylenchina</taxon>
        <taxon>Cephalobomorpha</taxon>
        <taxon>Cephaloboidea</taxon>
        <taxon>Cephalobidae</taxon>
        <taxon>Acrobeloides</taxon>
    </lineage>
</organism>
<feature type="transmembrane region" description="Helical" evidence="16">
    <location>
        <begin position="297"/>
        <end position="321"/>
    </location>
</feature>
<feature type="chain" id="PRO_5037701174" evidence="17">
    <location>
        <begin position="31"/>
        <end position="1308"/>
    </location>
</feature>
<evidence type="ECO:0000256" key="1">
    <source>
        <dbReference type="ARBA" id="ARBA00004127"/>
    </source>
</evidence>
<feature type="transmembrane region" description="Helical" evidence="16">
    <location>
        <begin position="1171"/>
        <end position="1193"/>
    </location>
</feature>
<dbReference type="GO" id="GO:0005319">
    <property type="term" value="F:lipid transporter activity"/>
    <property type="evidence" value="ECO:0007669"/>
    <property type="project" value="InterPro"/>
</dbReference>
<keyword evidence="8" id="KW-0445">Lipid transport</keyword>
<evidence type="ECO:0000256" key="10">
    <source>
        <dbReference type="ARBA" id="ARBA00023136"/>
    </source>
</evidence>
<proteinExistence type="inferred from homology"/>
<keyword evidence="4" id="KW-0153">Cholesterol metabolism</keyword>
<evidence type="ECO:0000256" key="8">
    <source>
        <dbReference type="ARBA" id="ARBA00023055"/>
    </source>
</evidence>
<evidence type="ECO:0000256" key="2">
    <source>
        <dbReference type="ARBA" id="ARBA00005585"/>
    </source>
</evidence>
<feature type="transmembrane region" description="Helical" evidence="16">
    <location>
        <begin position="1242"/>
        <end position="1265"/>
    </location>
</feature>
<feature type="transmembrane region" description="Helical" evidence="16">
    <location>
        <begin position="641"/>
        <end position="659"/>
    </location>
</feature>
<dbReference type="PANTHER" id="PTHR45727:SF2">
    <property type="entry name" value="NPC INTRACELLULAR CHOLESTEROL TRANSPORTER 1"/>
    <property type="match status" value="1"/>
</dbReference>
<feature type="transmembrane region" description="Helical" evidence="16">
    <location>
        <begin position="1205"/>
        <end position="1230"/>
    </location>
</feature>
<evidence type="ECO:0000256" key="11">
    <source>
        <dbReference type="ARBA" id="ARBA00023157"/>
    </source>
</evidence>
<evidence type="ECO:0000256" key="15">
    <source>
        <dbReference type="ARBA" id="ARBA00034049"/>
    </source>
</evidence>
<comment type="catalytic activity">
    <reaction evidence="15">
        <text>cholesterol(in) = cholesterol(out)</text>
        <dbReference type="Rhea" id="RHEA:39747"/>
        <dbReference type="ChEBI" id="CHEBI:16113"/>
    </reaction>
</comment>
<dbReference type="Pfam" id="PF16414">
    <property type="entry name" value="NPC1_N"/>
    <property type="match status" value="1"/>
</dbReference>
<dbReference type="Pfam" id="PF22314">
    <property type="entry name" value="NPC1_MLD"/>
    <property type="match status" value="1"/>
</dbReference>
<dbReference type="GO" id="GO:0030299">
    <property type="term" value="P:intestinal cholesterol absorption"/>
    <property type="evidence" value="ECO:0007669"/>
    <property type="project" value="TreeGrafter"/>
</dbReference>
<evidence type="ECO:0000313" key="19">
    <source>
        <dbReference type="Proteomes" id="UP000887540"/>
    </source>
</evidence>
<comment type="similarity">
    <text evidence="2">Belongs to the patched family.</text>
</comment>
<feature type="transmembrane region" description="Helical" evidence="16">
    <location>
        <begin position="680"/>
        <end position="702"/>
    </location>
</feature>
<dbReference type="GO" id="GO:0015918">
    <property type="term" value="P:sterol transport"/>
    <property type="evidence" value="ECO:0007669"/>
    <property type="project" value="TreeGrafter"/>
</dbReference>
<dbReference type="GO" id="GO:0015485">
    <property type="term" value="F:cholesterol binding"/>
    <property type="evidence" value="ECO:0007669"/>
    <property type="project" value="TreeGrafter"/>
</dbReference>
<evidence type="ECO:0000256" key="7">
    <source>
        <dbReference type="ARBA" id="ARBA00022989"/>
    </source>
</evidence>
<evidence type="ECO:0000256" key="5">
    <source>
        <dbReference type="ARBA" id="ARBA00022692"/>
    </source>
</evidence>
<dbReference type="WBParaSite" id="ACRNAN_scaffold3358.g8882.t1">
    <property type="protein sequence ID" value="ACRNAN_scaffold3358.g8882.t1"/>
    <property type="gene ID" value="ACRNAN_scaffold3358.g8882"/>
</dbReference>
<feature type="transmembrane region" description="Helical" evidence="16">
    <location>
        <begin position="854"/>
        <end position="874"/>
    </location>
</feature>
<evidence type="ECO:0000256" key="3">
    <source>
        <dbReference type="ARBA" id="ARBA00022448"/>
    </source>
</evidence>
<name>A0A914DQW0_9BILA</name>
<keyword evidence="6 17" id="KW-0732">Signal</keyword>
<dbReference type="PROSITE" id="PS50156">
    <property type="entry name" value="SSD"/>
    <property type="match status" value="1"/>
</dbReference>
<evidence type="ECO:0000256" key="12">
    <source>
        <dbReference type="ARBA" id="ARBA00023166"/>
    </source>
</evidence>
<feature type="transmembrane region" description="Helical" evidence="16">
    <location>
        <begin position="373"/>
        <end position="392"/>
    </location>
</feature>
<accession>A0A914DQW0</accession>
<feature type="transmembrane region" description="Helical" evidence="16">
    <location>
        <begin position="786"/>
        <end position="809"/>
    </location>
</feature>
<feature type="transmembrane region" description="Helical" evidence="16">
    <location>
        <begin position="708"/>
        <end position="730"/>
    </location>
</feature>
<keyword evidence="3" id="KW-0813">Transport</keyword>
<dbReference type="InterPro" id="IPR000731">
    <property type="entry name" value="SSD"/>
</dbReference>
<evidence type="ECO:0000313" key="20">
    <source>
        <dbReference type="WBParaSite" id="ACRNAN_scaffold3358.g8882.t1"/>
    </source>
</evidence>
<dbReference type="InterPro" id="IPR032190">
    <property type="entry name" value="NPC1_N"/>
</dbReference>
<dbReference type="FunFam" id="1.20.1640.10:FF:000008">
    <property type="entry name" value="NPC intracellular cholesterol transporter 1"/>
    <property type="match status" value="1"/>
</dbReference>
<protein>
    <submittedName>
        <fullName evidence="20">SSD domain-containing protein</fullName>
    </submittedName>
</protein>